<dbReference type="PANTHER" id="PTHR34203">
    <property type="entry name" value="METHYLTRANSFERASE, FKBM FAMILY PROTEIN"/>
    <property type="match status" value="1"/>
</dbReference>
<dbReference type="Gene3D" id="3.40.50.720">
    <property type="entry name" value="NAD(P)-binding Rossmann-like Domain"/>
    <property type="match status" value="1"/>
</dbReference>
<keyword evidence="3" id="KW-1185">Reference proteome</keyword>
<organism evidence="2 3">
    <name type="scientific">Methylomonas koyamae</name>
    <dbReference type="NCBI Taxonomy" id="702114"/>
    <lineage>
        <taxon>Bacteria</taxon>
        <taxon>Pseudomonadati</taxon>
        <taxon>Pseudomonadota</taxon>
        <taxon>Gammaproteobacteria</taxon>
        <taxon>Methylococcales</taxon>
        <taxon>Methylococcaceae</taxon>
        <taxon>Methylomonas</taxon>
    </lineage>
</organism>
<protein>
    <recommendedName>
        <fullName evidence="1">Methyltransferase FkbM domain-containing protein</fullName>
    </recommendedName>
</protein>
<sequence length="365" mass="39793">MSDFWTRAADLRAEQQPLVSRFQAAFSTGIVVYGAGFVGTWAVQYLQGLGAKIVCVVDRNPAKWHTAIRGVPVVAPEDPAVAETGWVLVAARHAAKAVVEQLTATGLTALSFDAFFAVSRYPDILEINEAFLADELSRQTLGAVVLAWLSGSPAPCRDVQAPDQYFCLPGFADDDRHIFIDAGAYVGDTVEKFIWACHGAFKRIHAFEPGERQFAALRRRTERLTAEWALDDGQIALVNAGVAEASGRMACVNVSGPAQSLNLVEAAADRDDLPTSAVYSLDDYLQGQPASLIKADVEGLELALLRGAAATIRRCGPKMALSVYHFPSDIFEIPAYVRSLDSSYRFALRHHSPLLMETVLYCWKE</sequence>
<dbReference type="RefSeq" id="WP_064028840.1">
    <property type="nucleotide sequence ID" value="NZ_LUUK01000172.1"/>
</dbReference>
<evidence type="ECO:0000259" key="1">
    <source>
        <dbReference type="Pfam" id="PF05050"/>
    </source>
</evidence>
<proteinExistence type="predicted"/>
<name>A0A177NJX1_9GAMM</name>
<comment type="caution">
    <text evidence="2">The sequence shown here is derived from an EMBL/GenBank/DDBJ whole genome shotgun (WGS) entry which is preliminary data.</text>
</comment>
<reference evidence="3" key="1">
    <citation type="submission" date="2016-03" db="EMBL/GenBank/DDBJ databases">
        <authorList>
            <person name="Heylen K."/>
            <person name="De Vos P."/>
            <person name="Vekeman B."/>
        </authorList>
    </citation>
    <scope>NUCLEOTIDE SEQUENCE [LARGE SCALE GENOMIC DNA]</scope>
    <source>
        <strain evidence="3">R-45383</strain>
    </source>
</reference>
<evidence type="ECO:0000313" key="3">
    <source>
        <dbReference type="Proteomes" id="UP000077628"/>
    </source>
</evidence>
<dbReference type="EMBL" id="LUUK01000172">
    <property type="protein sequence ID" value="OAI18162.1"/>
    <property type="molecule type" value="Genomic_DNA"/>
</dbReference>
<feature type="domain" description="Methyltransferase FkbM" evidence="1">
    <location>
        <begin position="181"/>
        <end position="341"/>
    </location>
</feature>
<dbReference type="AlphaFoldDB" id="A0A177NJX1"/>
<dbReference type="SUPFAM" id="SSF53335">
    <property type="entry name" value="S-adenosyl-L-methionine-dependent methyltransferases"/>
    <property type="match status" value="1"/>
</dbReference>
<dbReference type="InterPro" id="IPR029063">
    <property type="entry name" value="SAM-dependent_MTases_sf"/>
</dbReference>
<dbReference type="PANTHER" id="PTHR34203:SF15">
    <property type="entry name" value="SLL1173 PROTEIN"/>
    <property type="match status" value="1"/>
</dbReference>
<gene>
    <name evidence="2" type="ORF">A1355_06250</name>
</gene>
<dbReference type="Pfam" id="PF05050">
    <property type="entry name" value="Methyltransf_21"/>
    <property type="match status" value="1"/>
</dbReference>
<dbReference type="STRING" id="702114.A1355_06250"/>
<dbReference type="Proteomes" id="UP000077628">
    <property type="component" value="Unassembled WGS sequence"/>
</dbReference>
<dbReference type="InterPro" id="IPR052514">
    <property type="entry name" value="SAM-dependent_MTase"/>
</dbReference>
<evidence type="ECO:0000313" key="2">
    <source>
        <dbReference type="EMBL" id="OAI18162.1"/>
    </source>
</evidence>
<dbReference type="InterPro" id="IPR006342">
    <property type="entry name" value="FkbM_mtfrase"/>
</dbReference>
<dbReference type="Gene3D" id="3.40.50.150">
    <property type="entry name" value="Vaccinia Virus protein VP39"/>
    <property type="match status" value="1"/>
</dbReference>
<dbReference type="NCBIfam" id="TIGR01444">
    <property type="entry name" value="fkbM_fam"/>
    <property type="match status" value="1"/>
</dbReference>
<accession>A0A177NJX1</accession>